<feature type="signal peptide" evidence="1">
    <location>
        <begin position="1"/>
        <end position="23"/>
    </location>
</feature>
<sequence>MKNPMKAVVLTVILMMCVKNLMSSPLTPVVTTSATNTGKKCECGAFEGKKVTGNAQPILAQNPLNVTCDADGKKMCRTICTDLAKMSVERGPAVLCAKINHAEAIKPSLFTRICEGEWEYGDFGVEEPICCHEGKSISCKKEKKP</sequence>
<keyword evidence="1" id="KW-0732">Signal</keyword>
<dbReference type="GeneID" id="108568054"/>
<name>A0ABM1NC71_NICVS</name>
<accession>A0ABM1NC71</accession>
<feature type="chain" id="PRO_5047000808" evidence="1">
    <location>
        <begin position="24"/>
        <end position="145"/>
    </location>
</feature>
<dbReference type="Proteomes" id="UP000695000">
    <property type="component" value="Unplaced"/>
</dbReference>
<proteinExistence type="predicted"/>
<protein>
    <submittedName>
        <fullName evidence="3">Follicle cell protein 3C-1-like</fullName>
    </submittedName>
</protein>
<dbReference type="RefSeq" id="XP_017784421.1">
    <property type="nucleotide sequence ID" value="XM_017928932.1"/>
</dbReference>
<gene>
    <name evidence="3" type="primary">LOC108568054</name>
</gene>
<reference evidence="3" key="1">
    <citation type="submission" date="2025-08" db="UniProtKB">
        <authorList>
            <consortium name="RefSeq"/>
        </authorList>
    </citation>
    <scope>IDENTIFICATION</scope>
    <source>
        <tissue evidence="3">Whole Larva</tissue>
    </source>
</reference>
<evidence type="ECO:0000313" key="3">
    <source>
        <dbReference type="RefSeq" id="XP_017784421.1"/>
    </source>
</evidence>
<evidence type="ECO:0000256" key="1">
    <source>
        <dbReference type="SAM" id="SignalP"/>
    </source>
</evidence>
<keyword evidence="2" id="KW-1185">Reference proteome</keyword>
<evidence type="ECO:0000313" key="2">
    <source>
        <dbReference type="Proteomes" id="UP000695000"/>
    </source>
</evidence>
<organism evidence="2 3">
    <name type="scientific">Nicrophorus vespilloides</name>
    <name type="common">Boreal carrion beetle</name>
    <dbReference type="NCBI Taxonomy" id="110193"/>
    <lineage>
        <taxon>Eukaryota</taxon>
        <taxon>Metazoa</taxon>
        <taxon>Ecdysozoa</taxon>
        <taxon>Arthropoda</taxon>
        <taxon>Hexapoda</taxon>
        <taxon>Insecta</taxon>
        <taxon>Pterygota</taxon>
        <taxon>Neoptera</taxon>
        <taxon>Endopterygota</taxon>
        <taxon>Coleoptera</taxon>
        <taxon>Polyphaga</taxon>
        <taxon>Staphyliniformia</taxon>
        <taxon>Silphidae</taxon>
        <taxon>Nicrophorinae</taxon>
        <taxon>Nicrophorus</taxon>
    </lineage>
</organism>